<dbReference type="AlphaFoldDB" id="A0A9P4TGX2"/>
<organism evidence="5 6">
    <name type="scientific">Curvularia kusanoi</name>
    <name type="common">Cochliobolus kusanoi</name>
    <dbReference type="NCBI Taxonomy" id="90978"/>
    <lineage>
        <taxon>Eukaryota</taxon>
        <taxon>Fungi</taxon>
        <taxon>Dikarya</taxon>
        <taxon>Ascomycota</taxon>
        <taxon>Pezizomycotina</taxon>
        <taxon>Dothideomycetes</taxon>
        <taxon>Pleosporomycetidae</taxon>
        <taxon>Pleosporales</taxon>
        <taxon>Pleosporineae</taxon>
        <taxon>Pleosporaceae</taxon>
        <taxon>Curvularia</taxon>
    </lineage>
</organism>
<dbReference type="InterPro" id="IPR020241">
    <property type="entry name" value="RNase_P/MRP_Pop7_fungi"/>
</dbReference>
<feature type="region of interest" description="Disordered" evidence="4">
    <location>
        <begin position="143"/>
        <end position="163"/>
    </location>
</feature>
<evidence type="ECO:0000256" key="2">
    <source>
        <dbReference type="ARBA" id="ARBA00022694"/>
    </source>
</evidence>
<feature type="compositionally biased region" description="Low complexity" evidence="4">
    <location>
        <begin position="91"/>
        <end position="102"/>
    </location>
</feature>
<keyword evidence="3" id="KW-0539">Nucleus</keyword>
<feature type="region of interest" description="Disordered" evidence="4">
    <location>
        <begin position="1"/>
        <end position="111"/>
    </location>
</feature>
<gene>
    <name evidence="5" type="ORF">E8E13_000751</name>
</gene>
<proteinExistence type="predicted"/>
<evidence type="ECO:0000256" key="1">
    <source>
        <dbReference type="ARBA" id="ARBA00004123"/>
    </source>
</evidence>
<dbReference type="EMBL" id="SWKU01000008">
    <property type="protein sequence ID" value="KAF3004032.1"/>
    <property type="molecule type" value="Genomic_DNA"/>
</dbReference>
<dbReference type="OrthoDB" id="5416589at2759"/>
<feature type="compositionally biased region" description="Basic residues" evidence="4">
    <location>
        <begin position="74"/>
        <end position="84"/>
    </location>
</feature>
<evidence type="ECO:0000313" key="5">
    <source>
        <dbReference type="EMBL" id="KAF3004032.1"/>
    </source>
</evidence>
<dbReference type="GO" id="GO:0000294">
    <property type="term" value="P:nuclear-transcribed mRNA catabolic process, RNase MRP-dependent"/>
    <property type="evidence" value="ECO:0007669"/>
    <property type="project" value="TreeGrafter"/>
</dbReference>
<dbReference type="GO" id="GO:0003723">
    <property type="term" value="F:RNA binding"/>
    <property type="evidence" value="ECO:0007669"/>
    <property type="project" value="TreeGrafter"/>
</dbReference>
<dbReference type="Proteomes" id="UP000801428">
    <property type="component" value="Unassembled WGS sequence"/>
</dbReference>
<keyword evidence="2" id="KW-0819">tRNA processing</keyword>
<comment type="subcellular location">
    <subcellularLocation>
        <location evidence="1">Nucleus</location>
    </subcellularLocation>
</comment>
<dbReference type="InterPro" id="IPR036882">
    <property type="entry name" value="Alba-like_dom_sf"/>
</dbReference>
<reference evidence="5" key="1">
    <citation type="submission" date="2019-04" db="EMBL/GenBank/DDBJ databases">
        <title>Sequencing of skin fungus with MAO and IRED activity.</title>
        <authorList>
            <person name="Marsaioli A.J."/>
            <person name="Bonatto J.M.C."/>
            <person name="Reis Junior O."/>
        </authorList>
    </citation>
    <scope>NUCLEOTIDE SEQUENCE</scope>
    <source>
        <strain evidence="5">30M1</strain>
    </source>
</reference>
<accession>A0A9P4TGX2</accession>
<dbReference type="Gene3D" id="3.30.110.20">
    <property type="entry name" value="Alba-like domain"/>
    <property type="match status" value="1"/>
</dbReference>
<keyword evidence="6" id="KW-1185">Reference proteome</keyword>
<dbReference type="GO" id="GO:0004526">
    <property type="term" value="F:ribonuclease P activity"/>
    <property type="evidence" value="ECO:0007669"/>
    <property type="project" value="TreeGrafter"/>
</dbReference>
<dbReference type="Pfam" id="PF12328">
    <property type="entry name" value="Rpp20"/>
    <property type="match status" value="1"/>
</dbReference>
<dbReference type="GO" id="GO:0034965">
    <property type="term" value="P:intronic box C/D snoRNA processing"/>
    <property type="evidence" value="ECO:0007669"/>
    <property type="project" value="TreeGrafter"/>
</dbReference>
<dbReference type="PANTHER" id="PTHR28256:SF1">
    <property type="entry name" value="RIBONUCLEASES P_MRP PROTEIN SUBUNIT POP7"/>
    <property type="match status" value="1"/>
</dbReference>
<protein>
    <submittedName>
        <fullName evidence="5">Uncharacterized protein</fullName>
    </submittedName>
</protein>
<dbReference type="InterPro" id="IPR014612">
    <property type="entry name" value="Pop7/Rpp20"/>
</dbReference>
<dbReference type="GO" id="GO:0001682">
    <property type="term" value="P:tRNA 5'-leader removal"/>
    <property type="evidence" value="ECO:0007669"/>
    <property type="project" value="InterPro"/>
</dbReference>
<dbReference type="GO" id="GO:0000172">
    <property type="term" value="C:ribonuclease MRP complex"/>
    <property type="evidence" value="ECO:0007669"/>
    <property type="project" value="InterPro"/>
</dbReference>
<dbReference type="GO" id="GO:0000171">
    <property type="term" value="F:ribonuclease MRP activity"/>
    <property type="evidence" value="ECO:0007669"/>
    <property type="project" value="TreeGrafter"/>
</dbReference>
<evidence type="ECO:0000256" key="3">
    <source>
        <dbReference type="ARBA" id="ARBA00023242"/>
    </source>
</evidence>
<evidence type="ECO:0000256" key="4">
    <source>
        <dbReference type="SAM" id="MobiDB-lite"/>
    </source>
</evidence>
<dbReference type="GO" id="GO:0006364">
    <property type="term" value="P:rRNA processing"/>
    <property type="evidence" value="ECO:0007669"/>
    <property type="project" value="TreeGrafter"/>
</dbReference>
<feature type="compositionally biased region" description="Low complexity" evidence="4">
    <location>
        <begin position="12"/>
        <end position="26"/>
    </location>
</feature>
<sequence length="280" mass="30034">MTAQKRTHNGAPKPKSSIHPQPQPQHQDQDISILDTPPCDQAQTTAAKKAKTAKPTPQAPSPTKPAHTQVASHRPSKKSNRPTKRPPLPPNTTTTRRPLLHPSIPTPFSSADHPKVLYITATSPFIPSCKRIRSLLSRISARAAQSASEPPSRRRKNVQANGRLEARDVEAGIVDAVAAAGRGKGKGRGAGVGEGEMVYLKATGRAIPRALSLGVKFQGEEDCFVRVEMGRVSAIDDVEVCVPEGTQDGINGAEAEEDEEEVPETRIRVLSTVTVCIGLR</sequence>
<evidence type="ECO:0000313" key="6">
    <source>
        <dbReference type="Proteomes" id="UP000801428"/>
    </source>
</evidence>
<name>A0A9P4TGX2_CURKU</name>
<dbReference type="GO" id="GO:0005655">
    <property type="term" value="C:nucleolar ribonuclease P complex"/>
    <property type="evidence" value="ECO:0007669"/>
    <property type="project" value="InterPro"/>
</dbReference>
<comment type="caution">
    <text evidence="5">The sequence shown here is derived from an EMBL/GenBank/DDBJ whole genome shotgun (WGS) entry which is preliminary data.</text>
</comment>
<dbReference type="PANTHER" id="PTHR28256">
    <property type="entry name" value="RIBONUCLEASES P/MRP PROTEIN SUBUNIT POP7"/>
    <property type="match status" value="1"/>
</dbReference>